<dbReference type="InterPro" id="IPR011990">
    <property type="entry name" value="TPR-like_helical_dom_sf"/>
</dbReference>
<dbReference type="Proteomes" id="UP000004509">
    <property type="component" value="Unassembled WGS sequence"/>
</dbReference>
<dbReference type="EMBL" id="ACYH01000038">
    <property type="protein sequence ID" value="EEV20217.1"/>
    <property type="molecule type" value="Genomic_DNA"/>
</dbReference>
<dbReference type="SMART" id="SM00028">
    <property type="entry name" value="TPR"/>
    <property type="match status" value="4"/>
</dbReference>
<evidence type="ECO:0000256" key="1">
    <source>
        <dbReference type="PROSITE-ProRule" id="PRU00339"/>
    </source>
</evidence>
<proteinExistence type="predicted"/>
<evidence type="ECO:0000313" key="3">
    <source>
        <dbReference type="Proteomes" id="UP000004509"/>
    </source>
</evidence>
<sequence length="580" mass="66219">MIMVLRPISKYFILYLCFFSLLFTCFSCTTVKGRVNTTDTSDQSLTATILPLPSAAQLALSRTDSQVQADMEIASPESIRRAVNRVYSASQGFTAEKQFQLTLAARLMRLVYPLELVDWNVPSYQQSDPSLDALAQIEKGVYPQKLGLNTFFDAVIPAIILTRGINVTEYADALEKRLFAARNFNSLSVLPPYLLGLLYEQQGRLSDAEASYRMAWGQDESCYPAGMRLAYLALRNNNNDIAYEIAEKLYSRYPNAAAIQLLLAETYLEKGDLEKAEEIVYALLKTGNDFGRPFFLRVRLHIVKKEYLTANALLDEFAKQNRVDKDYLLLRGRVLLEWSKNVTEAKQCLEKAVTLYPGDSEVMLACANFCFETKNTVNGKNTNDFIETLLKQNPRNILAIRLLVKDDIAEKRWESAFERAQYLYDNNPSEEDVVLYARVCAGMNNWEAAVDTAQAAYNAAQNKPSDEIITLYLQALYGAKRYGILRQVINRHLADARSALKSVLIYYQSLLESNDEEKLALLRSSLLADPRSSLTLFALYEWYFEHKDYRKAYYYLQQVIALDPYNKTYLQLAEKLERLQ</sequence>
<keyword evidence="1" id="KW-0802">TPR repeat</keyword>
<dbReference type="STRING" id="596324.TREVI0001_1629"/>
<evidence type="ECO:0000313" key="2">
    <source>
        <dbReference type="EMBL" id="EEV20217.1"/>
    </source>
</evidence>
<dbReference type="eggNOG" id="COG4783">
    <property type="taxonomic scope" value="Bacteria"/>
</dbReference>
<dbReference type="SUPFAM" id="SSF48452">
    <property type="entry name" value="TPR-like"/>
    <property type="match status" value="2"/>
</dbReference>
<comment type="caution">
    <text evidence="2">The sequence shown here is derived from an EMBL/GenBank/DDBJ whole genome shotgun (WGS) entry which is preliminary data.</text>
</comment>
<name>C8PQQ3_9SPIR</name>
<organism evidence="2 3">
    <name type="scientific">Treponema vincentii ATCC 35580</name>
    <dbReference type="NCBI Taxonomy" id="596324"/>
    <lineage>
        <taxon>Bacteria</taxon>
        <taxon>Pseudomonadati</taxon>
        <taxon>Spirochaetota</taxon>
        <taxon>Spirochaetia</taxon>
        <taxon>Spirochaetales</taxon>
        <taxon>Treponemataceae</taxon>
        <taxon>Treponema</taxon>
    </lineage>
</organism>
<reference evidence="2 3" key="1">
    <citation type="submission" date="2009-07" db="EMBL/GenBank/DDBJ databases">
        <authorList>
            <person name="Madupu R."/>
            <person name="Sebastian Y."/>
            <person name="Durkin A.S."/>
            <person name="Torralba M."/>
            <person name="Methe B."/>
            <person name="Sutton G.G."/>
            <person name="Strausberg R.L."/>
            <person name="Nelson K.E."/>
        </authorList>
    </citation>
    <scope>NUCLEOTIDE SEQUENCE [LARGE SCALE GENOMIC DNA]</scope>
    <source>
        <strain evidence="2 3">ATCC 35580</strain>
    </source>
</reference>
<dbReference type="PROSITE" id="PS50005">
    <property type="entry name" value="TPR"/>
    <property type="match status" value="1"/>
</dbReference>
<dbReference type="OrthoDB" id="356265at2"/>
<protein>
    <submittedName>
        <fullName evidence="2">Tetratricopeptide repeat protein</fullName>
    </submittedName>
</protein>
<dbReference type="PANTHER" id="PTHR12558:SF47">
    <property type="entry name" value="LIPOPOLYSACCHARIDE ASSEMBLY PROTEIN B"/>
    <property type="match status" value="1"/>
</dbReference>
<accession>C8PQQ3</accession>
<dbReference type="InterPro" id="IPR019734">
    <property type="entry name" value="TPR_rpt"/>
</dbReference>
<dbReference type="Pfam" id="PF14559">
    <property type="entry name" value="TPR_19"/>
    <property type="match status" value="1"/>
</dbReference>
<dbReference type="AlphaFoldDB" id="C8PQQ3"/>
<dbReference type="PANTHER" id="PTHR12558">
    <property type="entry name" value="CELL DIVISION CYCLE 16,23,27"/>
    <property type="match status" value="1"/>
</dbReference>
<gene>
    <name evidence="2" type="ORF">TREVI0001_1629</name>
</gene>
<feature type="repeat" description="TPR" evidence="1">
    <location>
        <begin position="533"/>
        <end position="566"/>
    </location>
</feature>
<dbReference type="Gene3D" id="1.25.40.10">
    <property type="entry name" value="Tetratricopeptide repeat domain"/>
    <property type="match status" value="2"/>
</dbReference>
<dbReference type="Pfam" id="PF13174">
    <property type="entry name" value="TPR_6"/>
    <property type="match status" value="1"/>
</dbReference>